<gene>
    <name evidence="5" type="ORF">LSALG_LOCUS41078</name>
</gene>
<dbReference type="AlphaFoldDB" id="A0AA36EP24"/>
<organism evidence="5 6">
    <name type="scientific">Lactuca saligna</name>
    <name type="common">Willowleaf lettuce</name>
    <dbReference type="NCBI Taxonomy" id="75948"/>
    <lineage>
        <taxon>Eukaryota</taxon>
        <taxon>Viridiplantae</taxon>
        <taxon>Streptophyta</taxon>
        <taxon>Embryophyta</taxon>
        <taxon>Tracheophyta</taxon>
        <taxon>Spermatophyta</taxon>
        <taxon>Magnoliopsida</taxon>
        <taxon>eudicotyledons</taxon>
        <taxon>Gunneridae</taxon>
        <taxon>Pentapetalae</taxon>
        <taxon>asterids</taxon>
        <taxon>campanulids</taxon>
        <taxon>Asterales</taxon>
        <taxon>Asteraceae</taxon>
        <taxon>Cichorioideae</taxon>
        <taxon>Cichorieae</taxon>
        <taxon>Lactucinae</taxon>
        <taxon>Lactuca</taxon>
    </lineage>
</organism>
<keyword evidence="2" id="KW-0460">Magnesium</keyword>
<dbReference type="PANTHER" id="PTHR24093">
    <property type="entry name" value="CATION TRANSPORTING ATPASE"/>
    <property type="match status" value="1"/>
</dbReference>
<dbReference type="Proteomes" id="UP001177003">
    <property type="component" value="Chromosome 9"/>
</dbReference>
<dbReference type="Pfam" id="PF24500">
    <property type="entry name" value="DUF7589"/>
    <property type="match status" value="1"/>
</dbReference>
<keyword evidence="3" id="KW-0472">Membrane</keyword>
<keyword evidence="3" id="KW-0812">Transmembrane</keyword>
<sequence length="205" mass="23245">MELLPIGFTKKLVISCLRRAMSQKPGDLVLRVEGSHLFAAVIVRDLLVAASFVLAASKAVADRRSSSQRKWWDAYARLYKKVDINVWWLYLFLSSFSKGFLPDTKRTIRIKWSLLQGKLVLGMLLMEQSKFSLLQNVMIVVVAVPEGLPLVVTLTLAYSMRKMMSDKALASTKILARQLVRLRQQIANLQSSRAQMRGITTHTQH</sequence>
<dbReference type="EMBL" id="OX465085">
    <property type="protein sequence ID" value="CAI9302593.1"/>
    <property type="molecule type" value="Genomic_DNA"/>
</dbReference>
<protein>
    <recommendedName>
        <fullName evidence="4">DUF7589 domain-containing protein</fullName>
    </recommendedName>
</protein>
<feature type="transmembrane region" description="Helical" evidence="3">
    <location>
        <begin position="133"/>
        <end position="158"/>
    </location>
</feature>
<dbReference type="SUPFAM" id="SSF81665">
    <property type="entry name" value="Calcium ATPase, transmembrane domain M"/>
    <property type="match status" value="1"/>
</dbReference>
<dbReference type="Gene3D" id="1.20.1110.10">
    <property type="entry name" value="Calcium-transporting ATPase, transmembrane domain"/>
    <property type="match status" value="1"/>
</dbReference>
<name>A0AA36EP24_LACSI</name>
<evidence type="ECO:0000313" key="6">
    <source>
        <dbReference type="Proteomes" id="UP001177003"/>
    </source>
</evidence>
<keyword evidence="3" id="KW-1133">Transmembrane helix</keyword>
<dbReference type="InterPro" id="IPR056011">
    <property type="entry name" value="DUF7589"/>
</dbReference>
<dbReference type="InterPro" id="IPR023298">
    <property type="entry name" value="ATPase_P-typ_TM_dom_sf"/>
</dbReference>
<evidence type="ECO:0000256" key="3">
    <source>
        <dbReference type="SAM" id="Phobius"/>
    </source>
</evidence>
<keyword evidence="6" id="KW-1185">Reference proteome</keyword>
<dbReference type="GO" id="GO:0005388">
    <property type="term" value="F:P-type calcium transporter activity"/>
    <property type="evidence" value="ECO:0007669"/>
    <property type="project" value="TreeGrafter"/>
</dbReference>
<dbReference type="GO" id="GO:0012505">
    <property type="term" value="C:endomembrane system"/>
    <property type="evidence" value="ECO:0007669"/>
    <property type="project" value="UniProtKB-SubCell"/>
</dbReference>
<reference evidence="5" key="1">
    <citation type="submission" date="2023-04" db="EMBL/GenBank/DDBJ databases">
        <authorList>
            <person name="Vijverberg K."/>
            <person name="Xiong W."/>
            <person name="Schranz E."/>
        </authorList>
    </citation>
    <scope>NUCLEOTIDE SEQUENCE</scope>
</reference>
<comment type="subcellular location">
    <subcellularLocation>
        <location evidence="1">Endomembrane system</location>
        <topology evidence="1">Multi-pass membrane protein</topology>
    </subcellularLocation>
</comment>
<feature type="domain" description="DUF7589" evidence="4">
    <location>
        <begin position="22"/>
        <end position="87"/>
    </location>
</feature>
<dbReference type="PANTHER" id="PTHR24093:SF369">
    <property type="entry name" value="CALCIUM-TRANSPORTING ATPASE"/>
    <property type="match status" value="1"/>
</dbReference>
<dbReference type="GO" id="GO:0005886">
    <property type="term" value="C:plasma membrane"/>
    <property type="evidence" value="ECO:0007669"/>
    <property type="project" value="TreeGrafter"/>
</dbReference>
<proteinExistence type="predicted"/>
<evidence type="ECO:0000259" key="4">
    <source>
        <dbReference type="Pfam" id="PF24500"/>
    </source>
</evidence>
<evidence type="ECO:0000313" key="5">
    <source>
        <dbReference type="EMBL" id="CAI9302593.1"/>
    </source>
</evidence>
<accession>A0AA36EP24</accession>
<evidence type="ECO:0000256" key="2">
    <source>
        <dbReference type="ARBA" id="ARBA00022842"/>
    </source>
</evidence>
<evidence type="ECO:0000256" key="1">
    <source>
        <dbReference type="ARBA" id="ARBA00004127"/>
    </source>
</evidence>